<dbReference type="AlphaFoldDB" id="A0A6I4V399"/>
<evidence type="ECO:0000313" key="3">
    <source>
        <dbReference type="Proteomes" id="UP000471435"/>
    </source>
</evidence>
<proteinExistence type="predicted"/>
<evidence type="ECO:0000313" key="2">
    <source>
        <dbReference type="EMBL" id="MXP48208.1"/>
    </source>
</evidence>
<comment type="caution">
    <text evidence="2">The sequence shown here is derived from an EMBL/GenBank/DDBJ whole genome shotgun (WGS) entry which is preliminary data.</text>
</comment>
<name>A0A6I4V399_9SPHN</name>
<gene>
    <name evidence="2" type="ORF">GRI43_12505</name>
</gene>
<dbReference type="OrthoDB" id="747541at2"/>
<dbReference type="EMBL" id="WTYP01000002">
    <property type="protein sequence ID" value="MXP48208.1"/>
    <property type="molecule type" value="Genomic_DNA"/>
</dbReference>
<reference evidence="2 3" key="1">
    <citation type="submission" date="2019-12" db="EMBL/GenBank/DDBJ databases">
        <title>Genomic-based taxomic classification of the family Erythrobacteraceae.</title>
        <authorList>
            <person name="Xu L."/>
        </authorList>
    </citation>
    <scope>NUCLEOTIDE SEQUENCE [LARGE SCALE GENOMIC DNA]</scope>
    <source>
        <strain evidence="2 3">SW-109</strain>
    </source>
</reference>
<accession>A0A6I4V399</accession>
<feature type="domain" description="DUF4007" evidence="1">
    <location>
        <begin position="15"/>
        <end position="298"/>
    </location>
</feature>
<protein>
    <submittedName>
        <fullName evidence="2">DUF4007 family protein</fullName>
    </submittedName>
</protein>
<keyword evidence="3" id="KW-1185">Reference proteome</keyword>
<dbReference type="InterPro" id="IPR025248">
    <property type="entry name" value="DUF4007"/>
</dbReference>
<dbReference type="Proteomes" id="UP000471435">
    <property type="component" value="Unassembled WGS sequence"/>
</dbReference>
<dbReference type="Pfam" id="PF13182">
    <property type="entry name" value="DUF4007"/>
    <property type="match status" value="1"/>
</dbReference>
<dbReference type="RefSeq" id="WP_160731413.1">
    <property type="nucleotide sequence ID" value="NZ_WTYP01000002.1"/>
</dbReference>
<organism evidence="2 3">
    <name type="scientific">Pontixanthobacter luteolus</name>
    <dbReference type="NCBI Taxonomy" id="295089"/>
    <lineage>
        <taxon>Bacteria</taxon>
        <taxon>Pseudomonadati</taxon>
        <taxon>Pseudomonadota</taxon>
        <taxon>Alphaproteobacteria</taxon>
        <taxon>Sphingomonadales</taxon>
        <taxon>Erythrobacteraceae</taxon>
        <taxon>Pontixanthobacter</taxon>
    </lineage>
</organism>
<evidence type="ECO:0000259" key="1">
    <source>
        <dbReference type="Pfam" id="PF13182"/>
    </source>
</evidence>
<sequence>MSRGHLYTVEYRPQFSGHETFPLRYGWLKKAYDLVSETKNDPKNKSKFTDDEAIATLGVGKNMVSSIRFWAQACNIIKESGQNGFAPTQLGEDIFGIDGLDPFMENAATLWLVHWHLCSKADRTTWYWAFNHFLAQSFERELLVKDLMRLAANREWPRVSPTTVKRDVECFVRTYAVRMPSGRGLHEEALESPLAELGLLKATAKKDGFRFVAGERSTLGDGVFAYAATQFWSDFSPSAKSLSFEAIAHEPGSPGRVFCLEEQELARRLADIEGYTDGAIAWSETAGLKQLVRRRELVDEEVRAFILRDYGRHILRRAA</sequence>